<gene>
    <name evidence="3" type="ORF">B0H66DRAFT_492745</name>
</gene>
<dbReference type="GO" id="GO:0001716">
    <property type="term" value="F:L-amino-acid oxidase activity"/>
    <property type="evidence" value="ECO:0007669"/>
    <property type="project" value="TreeGrafter"/>
</dbReference>
<evidence type="ECO:0000259" key="2">
    <source>
        <dbReference type="Pfam" id="PF01593"/>
    </source>
</evidence>
<proteinExistence type="predicted"/>
<evidence type="ECO:0000256" key="1">
    <source>
        <dbReference type="SAM" id="SignalP"/>
    </source>
</evidence>
<feature type="signal peptide" evidence="1">
    <location>
        <begin position="1"/>
        <end position="20"/>
    </location>
</feature>
<dbReference type="AlphaFoldDB" id="A0AAE0MB46"/>
<reference evidence="3" key="1">
    <citation type="journal article" date="2023" name="Mol. Phylogenet. Evol.">
        <title>Genome-scale phylogeny and comparative genomics of the fungal order Sordariales.</title>
        <authorList>
            <person name="Hensen N."/>
            <person name="Bonometti L."/>
            <person name="Westerberg I."/>
            <person name="Brannstrom I.O."/>
            <person name="Guillou S."/>
            <person name="Cros-Aarteil S."/>
            <person name="Calhoun S."/>
            <person name="Haridas S."/>
            <person name="Kuo A."/>
            <person name="Mondo S."/>
            <person name="Pangilinan J."/>
            <person name="Riley R."/>
            <person name="LaButti K."/>
            <person name="Andreopoulos B."/>
            <person name="Lipzen A."/>
            <person name="Chen C."/>
            <person name="Yan M."/>
            <person name="Daum C."/>
            <person name="Ng V."/>
            <person name="Clum A."/>
            <person name="Steindorff A."/>
            <person name="Ohm R.A."/>
            <person name="Martin F."/>
            <person name="Silar P."/>
            <person name="Natvig D.O."/>
            <person name="Lalanne C."/>
            <person name="Gautier V."/>
            <person name="Ament-Velasquez S.L."/>
            <person name="Kruys A."/>
            <person name="Hutchinson M.I."/>
            <person name="Powell A.J."/>
            <person name="Barry K."/>
            <person name="Miller A.N."/>
            <person name="Grigoriev I.V."/>
            <person name="Debuchy R."/>
            <person name="Gladieux P."/>
            <person name="Hiltunen Thoren M."/>
            <person name="Johannesson H."/>
        </authorList>
    </citation>
    <scope>NUCLEOTIDE SEQUENCE</scope>
    <source>
        <strain evidence="3">CBS 118394</strain>
    </source>
</reference>
<dbReference type="EMBL" id="JAUEDM010000002">
    <property type="protein sequence ID" value="KAK3326101.1"/>
    <property type="molecule type" value="Genomic_DNA"/>
</dbReference>
<dbReference type="Gene3D" id="3.90.660.10">
    <property type="match status" value="1"/>
</dbReference>
<dbReference type="InterPro" id="IPR002937">
    <property type="entry name" value="Amino_oxidase"/>
</dbReference>
<name>A0AAE0MB46_9PEZI</name>
<dbReference type="SUPFAM" id="SSF54373">
    <property type="entry name" value="FAD-linked reductases, C-terminal domain"/>
    <property type="match status" value="1"/>
</dbReference>
<keyword evidence="1" id="KW-0732">Signal</keyword>
<feature type="domain" description="Amine oxidase" evidence="2">
    <location>
        <begin position="185"/>
        <end position="671"/>
    </location>
</feature>
<dbReference type="Gene3D" id="3.50.50.60">
    <property type="entry name" value="FAD/NAD(P)-binding domain"/>
    <property type="match status" value="1"/>
</dbReference>
<organism evidence="3 4">
    <name type="scientific">Apodospora peruviana</name>
    <dbReference type="NCBI Taxonomy" id="516989"/>
    <lineage>
        <taxon>Eukaryota</taxon>
        <taxon>Fungi</taxon>
        <taxon>Dikarya</taxon>
        <taxon>Ascomycota</taxon>
        <taxon>Pezizomycotina</taxon>
        <taxon>Sordariomycetes</taxon>
        <taxon>Sordariomycetidae</taxon>
        <taxon>Sordariales</taxon>
        <taxon>Lasiosphaeriaceae</taxon>
        <taxon>Apodospora</taxon>
    </lineage>
</organism>
<dbReference type="InterPro" id="IPR036188">
    <property type="entry name" value="FAD/NAD-bd_sf"/>
</dbReference>
<dbReference type="Gene3D" id="1.20.1440.240">
    <property type="match status" value="1"/>
</dbReference>
<dbReference type="GO" id="GO:0009063">
    <property type="term" value="P:amino acid catabolic process"/>
    <property type="evidence" value="ECO:0007669"/>
    <property type="project" value="TreeGrafter"/>
</dbReference>
<dbReference type="InterPro" id="IPR050281">
    <property type="entry name" value="Flavin_monoamine_oxidase"/>
</dbReference>
<dbReference type="Proteomes" id="UP001283341">
    <property type="component" value="Unassembled WGS sequence"/>
</dbReference>
<dbReference type="SUPFAM" id="SSF51905">
    <property type="entry name" value="FAD/NAD(P)-binding domain"/>
    <property type="match status" value="1"/>
</dbReference>
<dbReference type="PANTHER" id="PTHR10742">
    <property type="entry name" value="FLAVIN MONOAMINE OXIDASE"/>
    <property type="match status" value="1"/>
</dbReference>
<protein>
    <submittedName>
        <fullName evidence="3">Flavin-containing amine oxidoreductase-domain containing protein</fullName>
    </submittedName>
</protein>
<evidence type="ECO:0000313" key="4">
    <source>
        <dbReference type="Proteomes" id="UP001283341"/>
    </source>
</evidence>
<dbReference type="Pfam" id="PF01593">
    <property type="entry name" value="Amino_oxidase"/>
    <property type="match status" value="1"/>
</dbReference>
<comment type="caution">
    <text evidence="3">The sequence shown here is derived from an EMBL/GenBank/DDBJ whole genome shotgun (WGS) entry which is preliminary data.</text>
</comment>
<dbReference type="PANTHER" id="PTHR10742:SF382">
    <property type="entry name" value="AMINE OXIDASE DOMAIN-CONTAINING PROTEIN"/>
    <property type="match status" value="1"/>
</dbReference>
<feature type="chain" id="PRO_5041992671" evidence="1">
    <location>
        <begin position="21"/>
        <end position="695"/>
    </location>
</feature>
<accession>A0AAE0MB46</accession>
<evidence type="ECO:0000313" key="3">
    <source>
        <dbReference type="EMBL" id="KAK3326101.1"/>
    </source>
</evidence>
<sequence length="695" mass="76967">MMKLLSAVGVALLALPGGQAAPSEGLPLRVETRRSLNSRLSNVHIEHREHVQGPISYTYGSCESSNHQEAHHSIGQSTSSSHDRLVWVIPEDVYSGGCISAWRDSTGRLLGRSEKQHFDFQTMEKRRTLKRSTPGSNSIAMTAANGIDAWGPWFDGVKLLKDTEIKPVDAAAAKKKNIAIVGAGMSGLMTYLCLTQAGMKNVHIIEAGDRLGGRVHTVYLTGGPFDYSYQEMGPMRFPSTITLGNETYNVSDHQMVFQLAEELNSLNKVKKSSKHTKGDLSVDFIPWLQSSPNGLYYQNGIRLANGMPPTQAMVAQNSSLKITNVPDKSALELSEKVEEALPGEEFMVEMAQNMFKAHREWLDSGLGGLPGDHWSEFAYMVNYLNASLNDTNFLGGGAASFWDDLYEGMYFSATTWKTIDGGLNRLPQAFGPLVDKATTFNRHIERIQFDSASSKVTLQSRGSYKDKLVNSTHDYAVLAVPFSVMKKWRIRPNLPQTVGSAIANVPYTSACKVALEFRSRFWEHFANPIYGSCSTVSDIPGIGSICYPSYNINGSGPATILGSYISGMDFGERWVSTPEQEHVQYVLDAMIEIHGDVARREYTGKYNRRCWALDPLESASWASPTIGQHQLFLPEYFKTHNNMIFVGEHTSYTHAWIASALESGIRGSVQLLLELGLVDEAKATVDKWMARWIDV</sequence>
<reference evidence="3" key="2">
    <citation type="submission" date="2023-06" db="EMBL/GenBank/DDBJ databases">
        <authorList>
            <consortium name="Lawrence Berkeley National Laboratory"/>
            <person name="Haridas S."/>
            <person name="Hensen N."/>
            <person name="Bonometti L."/>
            <person name="Westerberg I."/>
            <person name="Brannstrom I.O."/>
            <person name="Guillou S."/>
            <person name="Cros-Aarteil S."/>
            <person name="Calhoun S."/>
            <person name="Kuo A."/>
            <person name="Mondo S."/>
            <person name="Pangilinan J."/>
            <person name="Riley R."/>
            <person name="Labutti K."/>
            <person name="Andreopoulos B."/>
            <person name="Lipzen A."/>
            <person name="Chen C."/>
            <person name="Yanf M."/>
            <person name="Daum C."/>
            <person name="Ng V."/>
            <person name="Clum A."/>
            <person name="Steindorff A."/>
            <person name="Ohm R."/>
            <person name="Martin F."/>
            <person name="Silar P."/>
            <person name="Natvig D."/>
            <person name="Lalanne C."/>
            <person name="Gautier V."/>
            <person name="Ament-Velasquez S.L."/>
            <person name="Kruys A."/>
            <person name="Hutchinson M.I."/>
            <person name="Powell A.J."/>
            <person name="Barry K."/>
            <person name="Miller A.N."/>
            <person name="Grigoriev I.V."/>
            <person name="Debuchy R."/>
            <person name="Gladieux P."/>
            <person name="Thoren M.H."/>
            <person name="Johannesson H."/>
        </authorList>
    </citation>
    <scope>NUCLEOTIDE SEQUENCE</scope>
    <source>
        <strain evidence="3">CBS 118394</strain>
    </source>
</reference>
<keyword evidence="4" id="KW-1185">Reference proteome</keyword>